<name>A0ABY9X1W3_9BACT</name>
<reference evidence="9 10" key="1">
    <citation type="submission" date="2019-08" db="EMBL/GenBank/DDBJ databases">
        <title>Archangium and Cystobacter genomes.</title>
        <authorList>
            <person name="Chen I.-C.K."/>
            <person name="Wielgoss S."/>
        </authorList>
    </citation>
    <scope>NUCLEOTIDE SEQUENCE [LARGE SCALE GENOMIC DNA]</scope>
    <source>
        <strain evidence="9 10">Cbm 6</strain>
    </source>
</reference>
<evidence type="ECO:0000256" key="1">
    <source>
        <dbReference type="ARBA" id="ARBA00022679"/>
    </source>
</evidence>
<dbReference type="InterPro" id="IPR011990">
    <property type="entry name" value="TPR-like_helical_dom_sf"/>
</dbReference>
<evidence type="ECO:0000256" key="3">
    <source>
        <dbReference type="ARBA" id="ARBA00022777"/>
    </source>
</evidence>
<keyword evidence="5" id="KW-0802">TPR repeat</keyword>
<dbReference type="InterPro" id="IPR008271">
    <property type="entry name" value="Ser/Thr_kinase_AS"/>
</dbReference>
<keyword evidence="3" id="KW-0418">Kinase</keyword>
<dbReference type="PROSITE" id="PS50011">
    <property type="entry name" value="PROTEIN_KINASE_DOM"/>
    <property type="match status" value="1"/>
</dbReference>
<feature type="compositionally biased region" description="Pro residues" evidence="7">
    <location>
        <begin position="55"/>
        <end position="64"/>
    </location>
</feature>
<dbReference type="PROSITE" id="PS00108">
    <property type="entry name" value="PROTEIN_KINASE_ST"/>
    <property type="match status" value="1"/>
</dbReference>
<dbReference type="Gene3D" id="1.10.510.10">
    <property type="entry name" value="Transferase(Phosphotransferase) domain 1"/>
    <property type="match status" value="1"/>
</dbReference>
<feature type="binding site" evidence="6">
    <location>
        <position position="109"/>
    </location>
    <ligand>
        <name>ATP</name>
        <dbReference type="ChEBI" id="CHEBI:30616"/>
    </ligand>
</feature>
<evidence type="ECO:0000259" key="8">
    <source>
        <dbReference type="PROSITE" id="PS50011"/>
    </source>
</evidence>
<gene>
    <name evidence="9" type="ORF">F0U60_38665</name>
</gene>
<feature type="repeat" description="TPR" evidence="5">
    <location>
        <begin position="738"/>
        <end position="771"/>
    </location>
</feature>
<evidence type="ECO:0000313" key="9">
    <source>
        <dbReference type="EMBL" id="WNG49389.1"/>
    </source>
</evidence>
<sequence>MSTCPDENRWVEFAEGLLGERECRELEVHLDHCPRCTSLLALFARNSEAKEPEPPLEPDLPPAGEPSEDALLPGGRVGRFVVLERVGTGGMGIVYAAHDPRLDRKVALKLLHPALLGQARGGSGPSRMLREAQAAARLAHPHVITVHEVGSVGDQVFVAMEFVDGGTLSRWLRETPRRWEEITGKYLQAGQGLAAAHRAGLVHRDFKPDNVLLGRDGRVRVADFGLARGTFPDVPSGPAGELQPPVAGPLTRTGALLGTPAYMSPEQHQGREVGAPSDQFSFCIAFYEALYGERPFFGSDSPALLEEMSHGRVRPPPRGTTVPSWLRQVLLRGLSFSPEQRFPSMEALLAAVEQGRKRRGRRMALALGSLALVSVIAGGAWVRTRAAAQCQGLEAQLQGVWDAERKARIRERFLAVGKTFAQSAWSRVEQTLDGYSTTWLALERQACEAPARERTEWGEFLGAQRVCLRERLSGLKALTTVLAGANEETVVNAVRSALSLGRLDSCTDARTLTSWVRPPREPERAAAVESLRGELAEVKALLDVGRFHEGTPRAEAAVARARSLEYRPVLAEALFLLGVGQGNLGDFPRAEETLTQAVLAALAGGHDREAARAWTLLAFVVGKGAERDTPRARLLLRHAEAAGERFGGDPELTARRLSYEGDLAFVDGRFEETLERYQKALELRRQFLPSHHPDIGTSLTDMAGILGQLGRYEEAVELARSALANLEAALSPHHPDVAYALQSLGSAEAELGRSEEALAFHQRALEIFESAYGAESHTVAVALTYVGVQKGNLGRHEEALKDHRRSLALWEKLVGPEHPDVATCLQVFGGALREAGRPGEALEVLRRSLRIRQRSLPEHDPQLGLVNQELAATLVELGRPSEALEAYRSALGDLERAMGPEHPDVGRALTGQGRALLAMKEPREALGPLERAVTLWDRTKGNPGRVEAAHARFALARALTASGGDTRRAILLARQARDVFAAQAPAERHPLEEITGWLRQHGDPTP</sequence>
<keyword evidence="1" id="KW-0808">Transferase</keyword>
<dbReference type="PANTHER" id="PTHR43289">
    <property type="entry name" value="MITOGEN-ACTIVATED PROTEIN KINASE KINASE KINASE 20-RELATED"/>
    <property type="match status" value="1"/>
</dbReference>
<feature type="region of interest" description="Disordered" evidence="7">
    <location>
        <begin position="48"/>
        <end position="71"/>
    </location>
</feature>
<dbReference type="Proteomes" id="UP001611383">
    <property type="component" value="Chromosome"/>
</dbReference>
<keyword evidence="4 6" id="KW-0067">ATP-binding</keyword>
<dbReference type="PROSITE" id="PS50005">
    <property type="entry name" value="TPR"/>
    <property type="match status" value="1"/>
</dbReference>
<accession>A0ABY9X1W3</accession>
<dbReference type="Pfam" id="PF13490">
    <property type="entry name" value="zf-HC2"/>
    <property type="match status" value="1"/>
</dbReference>
<dbReference type="InterPro" id="IPR027383">
    <property type="entry name" value="Znf_put"/>
</dbReference>
<dbReference type="Gene3D" id="1.25.40.10">
    <property type="entry name" value="Tetratricopeptide repeat domain"/>
    <property type="match status" value="2"/>
</dbReference>
<protein>
    <submittedName>
        <fullName evidence="9">Tetratricopeptide repeat protein</fullName>
    </submittedName>
</protein>
<evidence type="ECO:0000256" key="4">
    <source>
        <dbReference type="ARBA" id="ARBA00022840"/>
    </source>
</evidence>
<dbReference type="SUPFAM" id="SSF56112">
    <property type="entry name" value="Protein kinase-like (PK-like)"/>
    <property type="match status" value="1"/>
</dbReference>
<dbReference type="InterPro" id="IPR019734">
    <property type="entry name" value="TPR_rpt"/>
</dbReference>
<proteinExistence type="predicted"/>
<dbReference type="InterPro" id="IPR017441">
    <property type="entry name" value="Protein_kinase_ATP_BS"/>
</dbReference>
<evidence type="ECO:0000313" key="10">
    <source>
        <dbReference type="Proteomes" id="UP001611383"/>
    </source>
</evidence>
<evidence type="ECO:0000256" key="6">
    <source>
        <dbReference type="PROSITE-ProRule" id="PRU10141"/>
    </source>
</evidence>
<dbReference type="Pfam" id="PF13424">
    <property type="entry name" value="TPR_12"/>
    <property type="match status" value="3"/>
</dbReference>
<dbReference type="SMART" id="SM00028">
    <property type="entry name" value="TPR"/>
    <property type="match status" value="8"/>
</dbReference>
<evidence type="ECO:0000256" key="5">
    <source>
        <dbReference type="PROSITE-ProRule" id="PRU00339"/>
    </source>
</evidence>
<dbReference type="Gene3D" id="3.30.200.20">
    <property type="entry name" value="Phosphorylase Kinase, domain 1"/>
    <property type="match status" value="1"/>
</dbReference>
<dbReference type="SUPFAM" id="SSF48452">
    <property type="entry name" value="TPR-like"/>
    <property type="match status" value="3"/>
</dbReference>
<dbReference type="PROSITE" id="PS00107">
    <property type="entry name" value="PROTEIN_KINASE_ATP"/>
    <property type="match status" value="1"/>
</dbReference>
<evidence type="ECO:0000256" key="7">
    <source>
        <dbReference type="SAM" id="MobiDB-lite"/>
    </source>
</evidence>
<feature type="domain" description="Protein kinase" evidence="8">
    <location>
        <begin position="80"/>
        <end position="352"/>
    </location>
</feature>
<dbReference type="InterPro" id="IPR011009">
    <property type="entry name" value="Kinase-like_dom_sf"/>
</dbReference>
<organism evidence="9 10">
    <name type="scientific">Archangium minus</name>
    <dbReference type="NCBI Taxonomy" id="83450"/>
    <lineage>
        <taxon>Bacteria</taxon>
        <taxon>Pseudomonadati</taxon>
        <taxon>Myxococcota</taxon>
        <taxon>Myxococcia</taxon>
        <taxon>Myxococcales</taxon>
        <taxon>Cystobacterineae</taxon>
        <taxon>Archangiaceae</taxon>
        <taxon>Archangium</taxon>
    </lineage>
</organism>
<dbReference type="Pfam" id="PF00069">
    <property type="entry name" value="Pkinase"/>
    <property type="match status" value="1"/>
</dbReference>
<dbReference type="EMBL" id="CP043494">
    <property type="protein sequence ID" value="WNG49389.1"/>
    <property type="molecule type" value="Genomic_DNA"/>
</dbReference>
<dbReference type="CDD" id="cd14014">
    <property type="entry name" value="STKc_PknB_like"/>
    <property type="match status" value="1"/>
</dbReference>
<dbReference type="InterPro" id="IPR000719">
    <property type="entry name" value="Prot_kinase_dom"/>
</dbReference>
<evidence type="ECO:0000256" key="2">
    <source>
        <dbReference type="ARBA" id="ARBA00022741"/>
    </source>
</evidence>
<dbReference type="PANTHER" id="PTHR43289:SF6">
    <property type="entry name" value="SERINE_THREONINE-PROTEIN KINASE NEKL-3"/>
    <property type="match status" value="1"/>
</dbReference>
<keyword evidence="2 6" id="KW-0547">Nucleotide-binding</keyword>
<keyword evidence="10" id="KW-1185">Reference proteome</keyword>